<reference evidence="2 3" key="1">
    <citation type="submission" date="2015-05" db="EMBL/GenBank/DDBJ databases">
        <title>Comparison of genome.</title>
        <authorList>
            <person name="Zheng Z."/>
            <person name="Sun M."/>
        </authorList>
    </citation>
    <scope>NUCLEOTIDE SEQUENCE [LARGE SCALE GENOMIC DNA]</scope>
    <source>
        <strain evidence="2 3">G25-74</strain>
    </source>
</reference>
<accession>A0A177ZLY5</accession>
<proteinExistence type="predicted"/>
<gene>
    <name evidence="2" type="ORF">ABB05_15605</name>
</gene>
<dbReference type="PATRIC" id="fig|217031.6.peg.3366"/>
<keyword evidence="1" id="KW-1133">Transmembrane helix</keyword>
<dbReference type="PANTHER" id="PTHR37305">
    <property type="entry name" value="INTEGRAL MEMBRANE PROTEIN-RELATED"/>
    <property type="match status" value="1"/>
</dbReference>
<dbReference type="STRING" id="217031.ABB05_15605"/>
<dbReference type="OrthoDB" id="2677990at2"/>
<feature type="transmembrane region" description="Helical" evidence="1">
    <location>
        <begin position="245"/>
        <end position="267"/>
    </location>
</feature>
<dbReference type="EMBL" id="LDJR01000056">
    <property type="protein sequence ID" value="OAK68499.1"/>
    <property type="molecule type" value="Genomic_DNA"/>
</dbReference>
<keyword evidence="1" id="KW-0472">Membrane</keyword>
<dbReference type="RefSeq" id="WP_057982909.1">
    <property type="nucleotide sequence ID" value="NZ_JAGGKH010000021.1"/>
</dbReference>
<sequence>MKTLVAVEWQRLWKRKIPWLMMLMIPVLVYISALFCQKQNQAFTPDLPQYTVAGNFPVLGLSEMLMTAFNLVAMIMAVMMVTEEYRSGALRMVFIRTKSFQQLMFAKFFVMVVFLFLYLLSYFLICYGIGLWMFSNPDTYPQFYQSHPVTFLEGLLYNVQFYGLAFLTLIAISSVIFCVAVISHTMTTALGISMGFLLTCFAYPNVIQLFQALVGNETMLKIFFTSIPMIQWEGITMMLAETPRLFGWIMVVLIGYCVLFQILHLLVTRKKDIFE</sequence>
<evidence type="ECO:0000313" key="3">
    <source>
        <dbReference type="Proteomes" id="UP000077881"/>
    </source>
</evidence>
<feature type="transmembrane region" description="Helical" evidence="1">
    <location>
        <begin position="189"/>
        <end position="210"/>
    </location>
</feature>
<dbReference type="Pfam" id="PF12730">
    <property type="entry name" value="ABC2_membrane_4"/>
    <property type="match status" value="1"/>
</dbReference>
<evidence type="ECO:0000313" key="2">
    <source>
        <dbReference type="EMBL" id="OAK68499.1"/>
    </source>
</evidence>
<feature type="transmembrane region" description="Helical" evidence="1">
    <location>
        <begin position="103"/>
        <end position="134"/>
    </location>
</feature>
<feature type="transmembrane region" description="Helical" evidence="1">
    <location>
        <begin position="64"/>
        <end position="82"/>
    </location>
</feature>
<keyword evidence="1" id="KW-0812">Transmembrane</keyword>
<feature type="transmembrane region" description="Helical" evidence="1">
    <location>
        <begin position="161"/>
        <end position="182"/>
    </location>
</feature>
<name>A0A177ZLY5_9BACI</name>
<evidence type="ECO:0008006" key="4">
    <source>
        <dbReference type="Google" id="ProtNLM"/>
    </source>
</evidence>
<comment type="caution">
    <text evidence="2">The sequence shown here is derived from an EMBL/GenBank/DDBJ whole genome shotgun (WGS) entry which is preliminary data.</text>
</comment>
<dbReference type="PANTHER" id="PTHR37305:SF1">
    <property type="entry name" value="MEMBRANE PROTEIN"/>
    <property type="match status" value="1"/>
</dbReference>
<keyword evidence="3" id="KW-1185">Reference proteome</keyword>
<feature type="transmembrane region" description="Helical" evidence="1">
    <location>
        <begin position="17"/>
        <end position="35"/>
    </location>
</feature>
<dbReference type="Proteomes" id="UP000077881">
    <property type="component" value="Unassembled WGS sequence"/>
</dbReference>
<protein>
    <recommendedName>
        <fullName evidence="4">ABC transporter permease</fullName>
    </recommendedName>
</protein>
<dbReference type="AlphaFoldDB" id="A0A177ZLY5"/>
<evidence type="ECO:0000256" key="1">
    <source>
        <dbReference type="SAM" id="Phobius"/>
    </source>
</evidence>
<organism evidence="2 3">
    <name type="scientific">Lederbergia galactosidilytica</name>
    <dbReference type="NCBI Taxonomy" id="217031"/>
    <lineage>
        <taxon>Bacteria</taxon>
        <taxon>Bacillati</taxon>
        <taxon>Bacillota</taxon>
        <taxon>Bacilli</taxon>
        <taxon>Bacillales</taxon>
        <taxon>Bacillaceae</taxon>
        <taxon>Lederbergia</taxon>
    </lineage>
</organism>